<gene>
    <name evidence="12" type="ORF">ADH66_05300</name>
    <name evidence="13" type="ORF">I5Q82_15385</name>
</gene>
<evidence type="ECO:0000256" key="9">
    <source>
        <dbReference type="SAM" id="Phobius"/>
    </source>
</evidence>
<dbReference type="InterPro" id="IPR036097">
    <property type="entry name" value="HisK_dim/P_sf"/>
</dbReference>
<dbReference type="EMBL" id="CP021422">
    <property type="protein sequence ID" value="ASB40126.1"/>
    <property type="molecule type" value="Genomic_DNA"/>
</dbReference>
<keyword evidence="9" id="KW-0472">Membrane</keyword>
<dbReference type="Proteomes" id="UP000596035">
    <property type="component" value="Chromosome"/>
</dbReference>
<evidence type="ECO:0000259" key="10">
    <source>
        <dbReference type="PROSITE" id="PS50109"/>
    </source>
</evidence>
<evidence type="ECO:0000313" key="14">
    <source>
        <dbReference type="Proteomes" id="UP000196710"/>
    </source>
</evidence>
<evidence type="ECO:0000313" key="13">
    <source>
        <dbReference type="EMBL" id="QQR29413.1"/>
    </source>
</evidence>
<dbReference type="PROSITE" id="PS50109">
    <property type="entry name" value="HIS_KIN"/>
    <property type="match status" value="1"/>
</dbReference>
<dbReference type="PRINTS" id="PR00344">
    <property type="entry name" value="BCTRLSENSOR"/>
</dbReference>
<dbReference type="InterPro" id="IPR005467">
    <property type="entry name" value="His_kinase_dom"/>
</dbReference>
<dbReference type="EC" id="2.7.13.3" evidence="3"/>
<dbReference type="Pfam" id="PF00512">
    <property type="entry name" value="HisKA"/>
    <property type="match status" value="1"/>
</dbReference>
<dbReference type="GO" id="GO:0000155">
    <property type="term" value="F:phosphorelay sensor kinase activity"/>
    <property type="evidence" value="ECO:0007669"/>
    <property type="project" value="InterPro"/>
</dbReference>
<dbReference type="InterPro" id="IPR036890">
    <property type="entry name" value="HATPase_C_sf"/>
</dbReference>
<feature type="transmembrane region" description="Helical" evidence="9">
    <location>
        <begin position="143"/>
        <end position="171"/>
    </location>
</feature>
<dbReference type="PANTHER" id="PTHR45453:SF3">
    <property type="entry name" value="HISTIDINE KINASE"/>
    <property type="match status" value="1"/>
</dbReference>
<keyword evidence="6 12" id="KW-0418">Kinase</keyword>
<dbReference type="PROSITE" id="PS50885">
    <property type="entry name" value="HAMP"/>
    <property type="match status" value="1"/>
</dbReference>
<comment type="subcellular location">
    <subcellularLocation>
        <location evidence="2">Membrane</location>
    </subcellularLocation>
</comment>
<dbReference type="PANTHER" id="PTHR45453">
    <property type="entry name" value="PHOSPHATE REGULON SENSOR PROTEIN PHOR"/>
    <property type="match status" value="1"/>
</dbReference>
<reference evidence="13 15" key="3">
    <citation type="submission" date="2020-11" db="EMBL/GenBank/DDBJ databases">
        <title>Closed and high quality bacterial genomes of the OMM12 community.</title>
        <authorList>
            <person name="Marbouty M."/>
            <person name="Lamy-Besnier Q."/>
            <person name="Debarbieux L."/>
            <person name="Koszul R."/>
        </authorList>
    </citation>
    <scope>NUCLEOTIDE SEQUENCE [LARGE SCALE GENOMIC DNA]</scope>
    <source>
        <strain evidence="13 15">KB18</strain>
    </source>
</reference>
<evidence type="ECO:0000259" key="11">
    <source>
        <dbReference type="PROSITE" id="PS50885"/>
    </source>
</evidence>
<feature type="domain" description="HAMP" evidence="11">
    <location>
        <begin position="164"/>
        <end position="216"/>
    </location>
</feature>
<dbReference type="Gene3D" id="1.10.287.130">
    <property type="match status" value="1"/>
</dbReference>
<dbReference type="GO" id="GO:0016036">
    <property type="term" value="P:cellular response to phosphate starvation"/>
    <property type="evidence" value="ECO:0007669"/>
    <property type="project" value="TreeGrafter"/>
</dbReference>
<evidence type="ECO:0000256" key="5">
    <source>
        <dbReference type="ARBA" id="ARBA00022679"/>
    </source>
</evidence>
<dbReference type="SUPFAM" id="SSF158472">
    <property type="entry name" value="HAMP domain-like"/>
    <property type="match status" value="1"/>
</dbReference>
<protein>
    <recommendedName>
        <fullName evidence="3">histidine kinase</fullName>
        <ecNumber evidence="3">2.7.13.3</ecNumber>
    </recommendedName>
</protein>
<evidence type="ECO:0000256" key="7">
    <source>
        <dbReference type="ARBA" id="ARBA00023012"/>
    </source>
</evidence>
<evidence type="ECO:0000313" key="15">
    <source>
        <dbReference type="Proteomes" id="UP000596035"/>
    </source>
</evidence>
<organism evidence="13 15">
    <name type="scientific">Acutalibacter muris</name>
    <dbReference type="NCBI Taxonomy" id="1796620"/>
    <lineage>
        <taxon>Bacteria</taxon>
        <taxon>Bacillati</taxon>
        <taxon>Bacillota</taxon>
        <taxon>Clostridia</taxon>
        <taxon>Eubacteriales</taxon>
        <taxon>Acutalibacteraceae</taxon>
        <taxon>Acutalibacter</taxon>
    </lineage>
</organism>
<dbReference type="SMART" id="SM00304">
    <property type="entry name" value="HAMP"/>
    <property type="match status" value="1"/>
</dbReference>
<keyword evidence="7" id="KW-0902">Two-component regulatory system</keyword>
<dbReference type="Gene3D" id="6.10.340.10">
    <property type="match status" value="1"/>
</dbReference>
<reference evidence="14" key="2">
    <citation type="submission" date="2017-05" db="EMBL/GenBank/DDBJ databases">
        <title>Improved OligoMM genomes.</title>
        <authorList>
            <person name="Garzetti D."/>
        </authorList>
    </citation>
    <scope>NUCLEOTIDE SEQUENCE [LARGE SCALE GENOMIC DNA]</scope>
    <source>
        <strain evidence="14">KB18</strain>
    </source>
</reference>
<name>A0A1Z2XNV5_9FIRM</name>
<evidence type="ECO:0000313" key="12">
    <source>
        <dbReference type="EMBL" id="ASB40126.1"/>
    </source>
</evidence>
<dbReference type="CDD" id="cd00082">
    <property type="entry name" value="HisKA"/>
    <property type="match status" value="1"/>
</dbReference>
<sequence length="455" mass="50724">MRKKISNSLSAKVFLWVFTALTLCSILIYGIVLIFVPQSYQLTGSKQFENNAGALFSALENKSYEEGTTLITNFCIENNAVAMLGNEKNSVTFGDFETIADDLSTAQTYTTNVTFSEDKASYTLSVISLTKTASELFSLLLRFIPLVLTVILLLSALSALICSRVIVAPIAKISQISKRMTELDMTWRCDTDRKDEIGVLSSSLDTMAARLQSTMEELETANQQLTKDVKKFQRLEEQHRNFFAAVSHELKTPLTILKGQLENMILGFGDYQNHDKYLPQALKSAEDIEYLVKEILSITKMETMNIGSSLETLSLTDMVSKVVIELQPLATEKDIAIFQNISEDISVSVNRNLFGKALSNIIGNAIRHSKADAKVYADCDTDTHILVVENTGVFLDEDNLENMFTPFYRADKSRSKATGGSGLGLYIVKTILDLHQMEYQITNTDKGVAFYLKLN</sequence>
<dbReference type="SUPFAM" id="SSF47384">
    <property type="entry name" value="Homodimeric domain of signal transducing histidine kinase"/>
    <property type="match status" value="1"/>
</dbReference>
<dbReference type="KEGG" id="amur:ADH66_05300"/>
<dbReference type="InterPro" id="IPR004358">
    <property type="entry name" value="Sig_transdc_His_kin-like_C"/>
</dbReference>
<evidence type="ECO:0000256" key="3">
    <source>
        <dbReference type="ARBA" id="ARBA00012438"/>
    </source>
</evidence>
<dbReference type="InterPro" id="IPR003661">
    <property type="entry name" value="HisK_dim/P_dom"/>
</dbReference>
<keyword evidence="14" id="KW-1185">Reference proteome</keyword>
<dbReference type="InterPro" id="IPR003594">
    <property type="entry name" value="HATPase_dom"/>
</dbReference>
<dbReference type="SUPFAM" id="SSF55874">
    <property type="entry name" value="ATPase domain of HSP90 chaperone/DNA topoisomerase II/histidine kinase"/>
    <property type="match status" value="1"/>
</dbReference>
<dbReference type="EMBL" id="CP065321">
    <property type="protein sequence ID" value="QQR29413.1"/>
    <property type="molecule type" value="Genomic_DNA"/>
</dbReference>
<dbReference type="Gene3D" id="3.30.565.10">
    <property type="entry name" value="Histidine kinase-like ATPase, C-terminal domain"/>
    <property type="match status" value="1"/>
</dbReference>
<feature type="transmembrane region" description="Helical" evidence="9">
    <location>
        <begin position="12"/>
        <end position="36"/>
    </location>
</feature>
<dbReference type="GO" id="GO:0004721">
    <property type="term" value="F:phosphoprotein phosphatase activity"/>
    <property type="evidence" value="ECO:0007669"/>
    <property type="project" value="TreeGrafter"/>
</dbReference>
<evidence type="ECO:0000256" key="8">
    <source>
        <dbReference type="SAM" id="Coils"/>
    </source>
</evidence>
<dbReference type="Proteomes" id="UP000196710">
    <property type="component" value="Chromosome"/>
</dbReference>
<dbReference type="RefSeq" id="WP_066534755.1">
    <property type="nucleotide sequence ID" value="NZ_CP021422.1"/>
</dbReference>
<accession>A0A1Z2XNV5</accession>
<keyword evidence="8" id="KW-0175">Coiled coil</keyword>
<dbReference type="GO" id="GO:0005886">
    <property type="term" value="C:plasma membrane"/>
    <property type="evidence" value="ECO:0007669"/>
    <property type="project" value="TreeGrafter"/>
</dbReference>
<evidence type="ECO:0000256" key="6">
    <source>
        <dbReference type="ARBA" id="ARBA00022777"/>
    </source>
</evidence>
<evidence type="ECO:0000256" key="4">
    <source>
        <dbReference type="ARBA" id="ARBA00022553"/>
    </source>
</evidence>
<feature type="coiled-coil region" evidence="8">
    <location>
        <begin position="204"/>
        <end position="238"/>
    </location>
</feature>
<keyword evidence="9" id="KW-0812">Transmembrane</keyword>
<proteinExistence type="predicted"/>
<dbReference type="Pfam" id="PF00672">
    <property type="entry name" value="HAMP"/>
    <property type="match status" value="1"/>
</dbReference>
<dbReference type="InterPro" id="IPR050351">
    <property type="entry name" value="BphY/WalK/GraS-like"/>
</dbReference>
<dbReference type="Pfam" id="PF02518">
    <property type="entry name" value="HATPase_c"/>
    <property type="match status" value="1"/>
</dbReference>
<reference evidence="12" key="1">
    <citation type="journal article" date="2017" name="Genome Announc.">
        <title>High-Quality Whole-Genome Sequences of the Oligo-Mouse-Microbiota Bacterial Community.</title>
        <authorList>
            <person name="Garzetti D."/>
            <person name="Brugiroux S."/>
            <person name="Bunk B."/>
            <person name="Pukall R."/>
            <person name="McCoy K.D."/>
            <person name="Macpherson A.J."/>
            <person name="Stecher B."/>
        </authorList>
    </citation>
    <scope>NUCLEOTIDE SEQUENCE</scope>
    <source>
        <strain evidence="12">KB18</strain>
    </source>
</reference>
<evidence type="ECO:0000256" key="1">
    <source>
        <dbReference type="ARBA" id="ARBA00000085"/>
    </source>
</evidence>
<keyword evidence="5" id="KW-0808">Transferase</keyword>
<feature type="domain" description="Histidine kinase" evidence="10">
    <location>
        <begin position="245"/>
        <end position="455"/>
    </location>
</feature>
<keyword evidence="4" id="KW-0597">Phosphoprotein</keyword>
<evidence type="ECO:0000256" key="2">
    <source>
        <dbReference type="ARBA" id="ARBA00004370"/>
    </source>
</evidence>
<dbReference type="CDD" id="cd06225">
    <property type="entry name" value="HAMP"/>
    <property type="match status" value="1"/>
</dbReference>
<comment type="catalytic activity">
    <reaction evidence="1">
        <text>ATP + protein L-histidine = ADP + protein N-phospho-L-histidine.</text>
        <dbReference type="EC" id="2.7.13.3"/>
    </reaction>
</comment>
<dbReference type="SMART" id="SM00387">
    <property type="entry name" value="HATPase_c"/>
    <property type="match status" value="1"/>
</dbReference>
<keyword evidence="9" id="KW-1133">Transmembrane helix</keyword>
<dbReference type="InterPro" id="IPR003660">
    <property type="entry name" value="HAMP_dom"/>
</dbReference>
<dbReference type="SMART" id="SM00388">
    <property type="entry name" value="HisKA"/>
    <property type="match status" value="1"/>
</dbReference>
<dbReference type="AlphaFoldDB" id="A0A1Z2XNV5"/>